<dbReference type="EMBL" id="JAPQES010000008">
    <property type="protein sequence ID" value="MCY6372649.1"/>
    <property type="molecule type" value="Genomic_DNA"/>
</dbReference>
<evidence type="ECO:0000313" key="3">
    <source>
        <dbReference type="Proteomes" id="UP001079657"/>
    </source>
</evidence>
<name>A0ABT4CUA1_9CLOT</name>
<keyword evidence="3" id="KW-1185">Reference proteome</keyword>
<reference evidence="2" key="1">
    <citation type="submission" date="2022-12" db="EMBL/GenBank/DDBJ databases">
        <authorList>
            <person name="Wang J."/>
        </authorList>
    </citation>
    <scope>NUCLEOTIDE SEQUENCE</scope>
    <source>
        <strain evidence="2">HY-42-06</strain>
    </source>
</reference>
<dbReference type="InterPro" id="IPR025406">
    <property type="entry name" value="DUF4132"/>
</dbReference>
<feature type="domain" description="DUF4132" evidence="1">
    <location>
        <begin position="745"/>
        <end position="925"/>
    </location>
</feature>
<gene>
    <name evidence="2" type="ORF">OXH55_18740</name>
</gene>
<sequence length="1020" mass="120921">MMEYGILSSCKKIRKEYENNHKGDLFSEEIKEIEEHLPRRVIEVFETYKTPNETINLVKKFLCKEDIRLEEIIENIKENLKDDNIKKNIRKYNICKSSKLTVLIQGAAMIVELSKVSRMVIDLLTNISPVFTIEEISKIYNRKKYNFKDKDEYIKFIRDLEEKYKISQEDICIWKLYYSYQHKRYGVLQKDILKETLEENKENIDLLKNWLTYLEKEEKNDACYLLYKVTGDKYFVERSCSSFFGKLNSKLKCSSRGREIKRDFKKYIMGEIPFEDVEEYIENEEIENEEIEVDFYINDYIWNLPQSYSGRTLKLLFEIDESVCIWNSIYDYVEEIGRGTIEDFIDILLEANVKHEHIVCYMAEKGVYSRASEWFKKALIYLMKKEIDVLGNIKNAFAEARAFAIKSIYNDNLNKESIKNTLEYLKDNSKIVRETVIEELSELSYERLQEVMDEIKKYTKLKKKTTRMAIVEILLNFKEEEEVKQILNEVFDKETEPKIKDLLIEGLEIDIKKLYIDENGHFDILLYVDELLKQDKSKRIKISIEQFTKIRWKDKEEYIDEHVIKYFVKSYMESDELKINKDALLIGEYMNEKDLNDFANEILNDWIEDGCKPKEKWMCLLSSIHGDYNMIHRLNKLIAELSSNSKQKMASYVVKALALNGSSEALISVDVIGRKFKYKSVKTSAQEAFDLVAKELGCSIGQLQDKIVPTLGFTDNHYKEYAYGSRIFKVYINNQLQFEIEKEDGKIMKSLPKANKNDDEVMVQKAKDDFKILKKELKTAVKTQIDRMEEALSDFRMWSMDEWKELFMKNPIMYRLGKKLLWGQYEGNVLVKTFIYDDEIYDVNDEPVELDKDKKISIVHPLELSKEEKTAWKEIFEDNKIEQLFPQIDRKVFVCEDETIKFIEDFKNKKINDITFVNRISKRGWYKGSVTDGGGYYEFYKENTDLKIGAEISLDEYLGVYGLGYEEVAVAKVEFYKAGTIERGSYVYDEIDEKRRIKPIDVPKRYYSEILYDVFRVICF</sequence>
<comment type="caution">
    <text evidence="2">The sequence shown here is derived from an EMBL/GenBank/DDBJ whole genome shotgun (WGS) entry which is preliminary data.</text>
</comment>
<protein>
    <submittedName>
        <fullName evidence="2">DUF4132 domain-containing protein</fullName>
    </submittedName>
</protein>
<dbReference type="RefSeq" id="WP_268051682.1">
    <property type="nucleotide sequence ID" value="NZ_JAPQES010000008.1"/>
</dbReference>
<evidence type="ECO:0000259" key="1">
    <source>
        <dbReference type="Pfam" id="PF13569"/>
    </source>
</evidence>
<dbReference type="Pfam" id="PF13569">
    <property type="entry name" value="DUF4132"/>
    <property type="match status" value="1"/>
</dbReference>
<evidence type="ECO:0000313" key="2">
    <source>
        <dbReference type="EMBL" id="MCY6372649.1"/>
    </source>
</evidence>
<dbReference type="Proteomes" id="UP001079657">
    <property type="component" value="Unassembled WGS sequence"/>
</dbReference>
<accession>A0ABT4CUA1</accession>
<organism evidence="2 3">
    <name type="scientific">Clostridium ganghwense</name>
    <dbReference type="NCBI Taxonomy" id="312089"/>
    <lineage>
        <taxon>Bacteria</taxon>
        <taxon>Bacillati</taxon>
        <taxon>Bacillota</taxon>
        <taxon>Clostridia</taxon>
        <taxon>Eubacteriales</taxon>
        <taxon>Clostridiaceae</taxon>
        <taxon>Clostridium</taxon>
    </lineage>
</organism>
<proteinExistence type="predicted"/>